<dbReference type="Gene3D" id="3.30.70.1710">
    <property type="match status" value="1"/>
</dbReference>
<evidence type="ECO:0000256" key="1">
    <source>
        <dbReference type="ARBA" id="ARBA00024322"/>
    </source>
</evidence>
<accession>A0A3M8AT13</accession>
<comment type="subcellular location">
    <subcellularLocation>
        <location evidence="1">Bacterial microcompartment</location>
    </subcellularLocation>
</comment>
<evidence type="ECO:0000313" key="7">
    <source>
        <dbReference type="Proteomes" id="UP000276178"/>
    </source>
</evidence>
<gene>
    <name evidence="6" type="ORF">EB820_14245</name>
</gene>
<evidence type="ECO:0000256" key="3">
    <source>
        <dbReference type="PROSITE-ProRule" id="PRU01278"/>
    </source>
</evidence>
<dbReference type="Proteomes" id="UP000276178">
    <property type="component" value="Unassembled WGS sequence"/>
</dbReference>
<keyword evidence="2" id="KW-1283">Bacterial microcompartment</keyword>
<sequence>MELTKNEVKSLAKALGMIETRGLIGSVEAADAMLKAADVRLVKQEKADAALVTIYVEGDVGAVQAAVESGREAAARVGELIASHVIPHPDDGIKKLLQTEESKTSAKPSGNPAKGEAREKAAGKKATGNQQAVKEQEEPPPESGA</sequence>
<dbReference type="InterPro" id="IPR050575">
    <property type="entry name" value="BMC_shell"/>
</dbReference>
<dbReference type="InterPro" id="IPR037233">
    <property type="entry name" value="CcmK-like_sf"/>
</dbReference>
<dbReference type="Pfam" id="PF00936">
    <property type="entry name" value="BMC"/>
    <property type="match status" value="1"/>
</dbReference>
<evidence type="ECO:0000256" key="4">
    <source>
        <dbReference type="SAM" id="MobiDB-lite"/>
    </source>
</evidence>
<dbReference type="CDD" id="cd07045">
    <property type="entry name" value="BMC_CcmK_like"/>
    <property type="match status" value="1"/>
</dbReference>
<dbReference type="SMART" id="SM00877">
    <property type="entry name" value="BMC"/>
    <property type="match status" value="1"/>
</dbReference>
<feature type="region of interest" description="Disordered" evidence="4">
    <location>
        <begin position="99"/>
        <end position="145"/>
    </location>
</feature>
<name>A0A3M8AT13_9BACL</name>
<dbReference type="PANTHER" id="PTHR33941:SF11">
    <property type="entry name" value="BACTERIAL MICROCOMPARTMENT SHELL PROTEIN PDUJ"/>
    <property type="match status" value="1"/>
</dbReference>
<dbReference type="InterPro" id="IPR044872">
    <property type="entry name" value="CcmK/CsoS1_BMC"/>
</dbReference>
<dbReference type="SUPFAM" id="SSF143414">
    <property type="entry name" value="CcmK-like"/>
    <property type="match status" value="1"/>
</dbReference>
<reference evidence="6 7" key="1">
    <citation type="submission" date="2018-10" db="EMBL/GenBank/DDBJ databases">
        <title>Phylogenomics of Brevibacillus.</title>
        <authorList>
            <person name="Dunlap C."/>
        </authorList>
    </citation>
    <scope>NUCLEOTIDE SEQUENCE [LARGE SCALE GENOMIC DNA]</scope>
    <source>
        <strain evidence="6 7">NRRL NRS 1219</strain>
    </source>
</reference>
<evidence type="ECO:0000256" key="2">
    <source>
        <dbReference type="ARBA" id="ARBA00024446"/>
    </source>
</evidence>
<feature type="domain" description="BMC" evidence="5">
    <location>
        <begin position="14"/>
        <end position="98"/>
    </location>
</feature>
<comment type="caution">
    <text evidence="6">The sequence shown here is derived from an EMBL/GenBank/DDBJ whole genome shotgun (WGS) entry which is preliminary data.</text>
</comment>
<proteinExistence type="inferred from homology"/>
<dbReference type="AlphaFoldDB" id="A0A3M8AT13"/>
<evidence type="ECO:0000313" key="6">
    <source>
        <dbReference type="EMBL" id="RNB54324.1"/>
    </source>
</evidence>
<comment type="similarity">
    <text evidence="3">Belongs to the bacterial microcompartments protein family.</text>
</comment>
<protein>
    <submittedName>
        <fullName evidence="6">BMC domain-containing protein</fullName>
    </submittedName>
</protein>
<dbReference type="OrthoDB" id="9812608at2"/>
<dbReference type="PANTHER" id="PTHR33941">
    <property type="entry name" value="PROPANEDIOL UTILIZATION PROTEIN PDUA"/>
    <property type="match status" value="1"/>
</dbReference>
<dbReference type="InterPro" id="IPR000249">
    <property type="entry name" value="BMC_dom"/>
</dbReference>
<dbReference type="PROSITE" id="PS51930">
    <property type="entry name" value="BMC_2"/>
    <property type="match status" value="1"/>
</dbReference>
<organism evidence="6 7">
    <name type="scientific">Brevibacillus agri</name>
    <dbReference type="NCBI Taxonomy" id="51101"/>
    <lineage>
        <taxon>Bacteria</taxon>
        <taxon>Bacillati</taxon>
        <taxon>Bacillota</taxon>
        <taxon>Bacilli</taxon>
        <taxon>Bacillales</taxon>
        <taxon>Paenibacillaceae</taxon>
        <taxon>Brevibacillus</taxon>
    </lineage>
</organism>
<evidence type="ECO:0000259" key="5">
    <source>
        <dbReference type="PROSITE" id="PS51930"/>
    </source>
</evidence>
<dbReference type="EMBL" id="RHHN01000040">
    <property type="protein sequence ID" value="RNB54324.1"/>
    <property type="molecule type" value="Genomic_DNA"/>
</dbReference>
<dbReference type="GO" id="GO:0031469">
    <property type="term" value="C:bacterial microcompartment"/>
    <property type="evidence" value="ECO:0007669"/>
    <property type="project" value="UniProtKB-SubCell"/>
</dbReference>